<comment type="caution">
    <text evidence="1">The sequence shown here is derived from an EMBL/GenBank/DDBJ whole genome shotgun (WGS) entry which is preliminary data.</text>
</comment>
<keyword evidence="2" id="KW-1185">Reference proteome</keyword>
<proteinExistence type="predicted"/>
<reference evidence="1 2" key="1">
    <citation type="submission" date="2018-03" db="EMBL/GenBank/DDBJ databases">
        <title>Genomic Encyclopedia of Archaeal and Bacterial Type Strains, Phase II (KMG-II): from individual species to whole genera.</title>
        <authorList>
            <person name="Goeker M."/>
        </authorList>
    </citation>
    <scope>NUCLEOTIDE SEQUENCE [LARGE SCALE GENOMIC DNA]</scope>
    <source>
        <strain evidence="1 2">DSM 100214</strain>
    </source>
</reference>
<dbReference type="InterPro" id="IPR054052">
    <property type="entry name" value="Y16Q-like"/>
</dbReference>
<dbReference type="RefSeq" id="WP_110311874.1">
    <property type="nucleotide sequence ID" value="NZ_QICL01000025.1"/>
</dbReference>
<evidence type="ECO:0000313" key="1">
    <source>
        <dbReference type="EMBL" id="PXV61255.1"/>
    </source>
</evidence>
<evidence type="ECO:0000313" key="2">
    <source>
        <dbReference type="Proteomes" id="UP000247973"/>
    </source>
</evidence>
<protein>
    <submittedName>
        <fullName evidence="1">Uncharacterized protein</fullName>
    </submittedName>
</protein>
<dbReference type="Proteomes" id="UP000247973">
    <property type="component" value="Unassembled WGS sequence"/>
</dbReference>
<gene>
    <name evidence="1" type="ORF">CLV62_12588</name>
</gene>
<dbReference type="OrthoDB" id="1098014at2"/>
<sequence length="63" mass="7504">MNTFKERLVLEHDQLEEKLNKLDDFLKSEKVVSIESVQRTLLHIQATSMNTYLTCLKERLLRL</sequence>
<accession>A0A2V3PKB3</accession>
<dbReference type="AlphaFoldDB" id="A0A2V3PKB3"/>
<organism evidence="1 2">
    <name type="scientific">Dysgonomonas alginatilytica</name>
    <dbReference type="NCBI Taxonomy" id="1605892"/>
    <lineage>
        <taxon>Bacteria</taxon>
        <taxon>Pseudomonadati</taxon>
        <taxon>Bacteroidota</taxon>
        <taxon>Bacteroidia</taxon>
        <taxon>Bacteroidales</taxon>
        <taxon>Dysgonomonadaceae</taxon>
        <taxon>Dysgonomonas</taxon>
    </lineage>
</organism>
<name>A0A2V3PKB3_9BACT</name>
<dbReference type="Pfam" id="PF21825">
    <property type="entry name" value="crAss001_48"/>
    <property type="match status" value="1"/>
</dbReference>
<dbReference type="EMBL" id="QICL01000025">
    <property type="protein sequence ID" value="PXV61255.1"/>
    <property type="molecule type" value="Genomic_DNA"/>
</dbReference>